<keyword evidence="2" id="KW-1134">Transmembrane beta strand</keyword>
<dbReference type="InterPro" id="IPR039910">
    <property type="entry name" value="D15-like"/>
</dbReference>
<evidence type="ECO:0000256" key="2">
    <source>
        <dbReference type="ARBA" id="ARBA00022452"/>
    </source>
</evidence>
<dbReference type="Gene3D" id="3.10.20.310">
    <property type="entry name" value="membrane protein fhac"/>
    <property type="match status" value="2"/>
</dbReference>
<evidence type="ECO:0000313" key="6">
    <source>
        <dbReference type="EMBL" id="QPQ54002.1"/>
    </source>
</evidence>
<dbReference type="RefSeq" id="WP_200970534.1">
    <property type="nucleotide sequence ID" value="NZ_CP065592.1"/>
</dbReference>
<feature type="domain" description="Bacterial surface antigen (D15)" evidence="5">
    <location>
        <begin position="365"/>
        <end position="661"/>
    </location>
</feature>
<dbReference type="KEGG" id="sflv:IC614_06360"/>
<evidence type="ECO:0000313" key="7">
    <source>
        <dbReference type="Proteomes" id="UP000594873"/>
    </source>
</evidence>
<keyword evidence="3" id="KW-0472">Membrane</keyword>
<evidence type="ECO:0000259" key="5">
    <source>
        <dbReference type="Pfam" id="PF01103"/>
    </source>
</evidence>
<keyword evidence="4" id="KW-0732">Signal</keyword>
<protein>
    <submittedName>
        <fullName evidence="6">BamA/TamA family outer membrane protein</fullName>
    </submittedName>
</protein>
<dbReference type="AlphaFoldDB" id="A0A7T2GHW4"/>
<proteinExistence type="predicted"/>
<name>A0A7T2GHW4_9SPHN</name>
<dbReference type="Gene3D" id="2.40.160.50">
    <property type="entry name" value="membrane protein fhac: a member of the omp85/tpsb transporter family"/>
    <property type="match status" value="1"/>
</dbReference>
<evidence type="ECO:0000256" key="1">
    <source>
        <dbReference type="ARBA" id="ARBA00004370"/>
    </source>
</evidence>
<gene>
    <name evidence="6" type="ORF">IC614_06360</name>
</gene>
<dbReference type="InterPro" id="IPR000184">
    <property type="entry name" value="Bac_surfAg_D15"/>
</dbReference>
<keyword evidence="7" id="KW-1185">Reference proteome</keyword>
<comment type="subcellular location">
    <subcellularLocation>
        <location evidence="1">Membrane</location>
    </subcellularLocation>
</comment>
<dbReference type="GO" id="GO:0019867">
    <property type="term" value="C:outer membrane"/>
    <property type="evidence" value="ECO:0007669"/>
    <property type="project" value="InterPro"/>
</dbReference>
<accession>A0A7T2GHW4</accession>
<dbReference type="Pfam" id="PF01103">
    <property type="entry name" value="Omp85"/>
    <property type="match status" value="1"/>
</dbReference>
<evidence type="ECO:0000256" key="4">
    <source>
        <dbReference type="SAM" id="SignalP"/>
    </source>
</evidence>
<reference evidence="6 7" key="1">
    <citation type="submission" date="2020-11" db="EMBL/GenBank/DDBJ databases">
        <title>Genome seq and assembly of Sphingosinicella sp.</title>
        <authorList>
            <person name="Chhetri G."/>
        </authorList>
    </citation>
    <scope>NUCLEOTIDE SEQUENCE [LARGE SCALE GENOMIC DNA]</scope>
    <source>
        <strain evidence="6 7">UDD2</strain>
    </source>
</reference>
<keyword evidence="2" id="KW-0812">Transmembrane</keyword>
<dbReference type="PANTHER" id="PTHR12815:SF42">
    <property type="entry name" value="BACTERIAL SURFACE ANTIGEN (D15) DOMAIN-CONTAINING PROTEIN"/>
    <property type="match status" value="1"/>
</dbReference>
<evidence type="ECO:0000256" key="3">
    <source>
        <dbReference type="ARBA" id="ARBA00023136"/>
    </source>
</evidence>
<feature type="signal peptide" evidence="4">
    <location>
        <begin position="1"/>
        <end position="28"/>
    </location>
</feature>
<dbReference type="Proteomes" id="UP000594873">
    <property type="component" value="Chromosome"/>
</dbReference>
<dbReference type="EMBL" id="CP065592">
    <property type="protein sequence ID" value="QPQ54002.1"/>
    <property type="molecule type" value="Genomic_DNA"/>
</dbReference>
<sequence length="661" mass="70559">MSEVAAGRRVAALMAATALFLCHSPAMGQDAEVLDPALQAPLDPSAPLDPLPGLGVEWPDLESGADDGIPDIPDTAVADAAVERTYTVAIRGLDGIDAGGIRAQFAELSVLEANRGDPANAAQIDRRADEDRDLLIQLLRARGYYDAVVEARAESGAGTGQVNVILEAQPGALYRFAEVSLPGIEAAGADESSLRTAFGIRQNDPVDAAAVTAGTAALRVALGEQGYAFATVGELDIVVDHEARSATLRLPVAPGGDRRFGAIVVDGTPLFSPEHIGVIARFDEGDPFEQSRLEDLRRALVATGLVSTVMVRPVANEATGRVDVAVALEPAPPRTVAGEIGYGTGEGLRVEGSWQHRNLLPPEGAVTFRGVLGTREQVISATLRRNNFRRRDQVLNALVAATHVEREAYEAHTFTLSGNIERQSNIIWQKAWTWFAGAELLASDERDVDLASEQERSRTFFIGALPAGLAYDGSDDLLDPTRGFRLSGRLSPEISLQDGAFGYARAQIDASFYRPVNDRVVFAGRVRLGTILGAERDRIAPSRRFYAGGGGSVRGYGYQALGPRDPVFRDPIGGRSLAEFSIEARVRTPLFENSLSIVPFLDAGNIYTGELPDTPNLRFGAGVGVRYHTNFGPIRVDVGTPLNPQSGDSRVAVYVSLGQAF</sequence>
<feature type="chain" id="PRO_5032463868" evidence="4">
    <location>
        <begin position="29"/>
        <end position="661"/>
    </location>
</feature>
<organism evidence="6 7">
    <name type="scientific">Allosphingosinicella flava</name>
    <dbReference type="NCBI Taxonomy" id="2771430"/>
    <lineage>
        <taxon>Bacteria</taxon>
        <taxon>Pseudomonadati</taxon>
        <taxon>Pseudomonadota</taxon>
        <taxon>Alphaproteobacteria</taxon>
        <taxon>Sphingomonadales</taxon>
        <taxon>Sphingomonadaceae</taxon>
        <taxon>Allosphingosinicella</taxon>
    </lineage>
</organism>
<dbReference type="PANTHER" id="PTHR12815">
    <property type="entry name" value="SORTING AND ASSEMBLY MACHINERY SAMM50 PROTEIN FAMILY MEMBER"/>
    <property type="match status" value="1"/>
</dbReference>